<evidence type="ECO:0008006" key="3">
    <source>
        <dbReference type="Google" id="ProtNLM"/>
    </source>
</evidence>
<dbReference type="Proteomes" id="UP000321790">
    <property type="component" value="Unassembled WGS sequence"/>
</dbReference>
<evidence type="ECO:0000313" key="2">
    <source>
        <dbReference type="Proteomes" id="UP000321790"/>
    </source>
</evidence>
<reference evidence="2" key="1">
    <citation type="submission" date="2019-08" db="EMBL/GenBank/DDBJ databases">
        <title>Seonamhaeicola sediminis sp. nov., isolated from marine sediment.</title>
        <authorList>
            <person name="Cao W.R."/>
        </authorList>
    </citation>
    <scope>NUCLEOTIDE SEQUENCE [LARGE SCALE GENOMIC DNA]</scope>
    <source>
        <strain evidence="2">Gy8</strain>
    </source>
</reference>
<gene>
    <name evidence="1" type="ORF">FUA26_02910</name>
</gene>
<sequence>MNKLVLSALCVFFIMFSCKNTPENTTENTKDQNHKVTEKDITKIKYADYLLDEKAQIYAAEWAEYIQIKEVIANLKKADLSFFLENKEVVNNTLTDFKKNIPEPLNAASITARINAFETKFLKLESLYNLQSTSKAELLAVIKDVFIAFSNLNLQINKKIEFDNQDIIKP</sequence>
<protein>
    <recommendedName>
        <fullName evidence="3">Lipoprotein</fullName>
    </recommendedName>
</protein>
<dbReference type="RefSeq" id="WP_147131339.1">
    <property type="nucleotide sequence ID" value="NZ_VOSC01000012.1"/>
</dbReference>
<dbReference type="PROSITE" id="PS51257">
    <property type="entry name" value="PROKAR_LIPOPROTEIN"/>
    <property type="match status" value="1"/>
</dbReference>
<keyword evidence="2" id="KW-1185">Reference proteome</keyword>
<accession>A0A5C7B2I3</accession>
<dbReference type="OrthoDB" id="1443931at2"/>
<dbReference type="AlphaFoldDB" id="A0A5C7B2I3"/>
<name>A0A5C7B2I3_9FLAO</name>
<proteinExistence type="predicted"/>
<dbReference type="EMBL" id="VOSC01000012">
    <property type="protein sequence ID" value="TXE12765.1"/>
    <property type="molecule type" value="Genomic_DNA"/>
</dbReference>
<organism evidence="1 2">
    <name type="scientific">Seonamhaeicola algicola</name>
    <dbReference type="NCBI Taxonomy" id="1719036"/>
    <lineage>
        <taxon>Bacteria</taxon>
        <taxon>Pseudomonadati</taxon>
        <taxon>Bacteroidota</taxon>
        <taxon>Flavobacteriia</taxon>
        <taxon>Flavobacteriales</taxon>
        <taxon>Flavobacteriaceae</taxon>
    </lineage>
</organism>
<evidence type="ECO:0000313" key="1">
    <source>
        <dbReference type="EMBL" id="TXE12765.1"/>
    </source>
</evidence>
<comment type="caution">
    <text evidence="1">The sequence shown here is derived from an EMBL/GenBank/DDBJ whole genome shotgun (WGS) entry which is preliminary data.</text>
</comment>